<feature type="region of interest" description="Disordered" evidence="2">
    <location>
        <begin position="664"/>
        <end position="724"/>
    </location>
</feature>
<feature type="compositionally biased region" description="Polar residues" evidence="2">
    <location>
        <begin position="700"/>
        <end position="723"/>
    </location>
</feature>
<organism evidence="3 4">
    <name type="scientific">Cercospora zeae-maydis SCOH1-5</name>
    <dbReference type="NCBI Taxonomy" id="717836"/>
    <lineage>
        <taxon>Eukaryota</taxon>
        <taxon>Fungi</taxon>
        <taxon>Dikarya</taxon>
        <taxon>Ascomycota</taxon>
        <taxon>Pezizomycotina</taxon>
        <taxon>Dothideomycetes</taxon>
        <taxon>Dothideomycetidae</taxon>
        <taxon>Mycosphaerellales</taxon>
        <taxon>Mycosphaerellaceae</taxon>
        <taxon>Cercospora</taxon>
    </lineage>
</organism>
<evidence type="ECO:0000313" key="4">
    <source>
        <dbReference type="Proteomes" id="UP000799539"/>
    </source>
</evidence>
<protein>
    <submittedName>
        <fullName evidence="3">Uncharacterized protein</fullName>
    </submittedName>
</protein>
<dbReference type="OrthoDB" id="5391053at2759"/>
<gene>
    <name evidence="3" type="ORF">CERZMDRAFT_95325</name>
</gene>
<keyword evidence="4" id="KW-1185">Reference proteome</keyword>
<evidence type="ECO:0000256" key="1">
    <source>
        <dbReference type="SAM" id="Coils"/>
    </source>
</evidence>
<reference evidence="3" key="1">
    <citation type="journal article" date="2020" name="Stud. Mycol.">
        <title>101 Dothideomycetes genomes: a test case for predicting lifestyles and emergence of pathogens.</title>
        <authorList>
            <person name="Haridas S."/>
            <person name="Albert R."/>
            <person name="Binder M."/>
            <person name="Bloem J."/>
            <person name="Labutti K."/>
            <person name="Salamov A."/>
            <person name="Andreopoulos B."/>
            <person name="Baker S."/>
            <person name="Barry K."/>
            <person name="Bills G."/>
            <person name="Bluhm B."/>
            <person name="Cannon C."/>
            <person name="Castanera R."/>
            <person name="Culley D."/>
            <person name="Daum C."/>
            <person name="Ezra D."/>
            <person name="Gonzalez J."/>
            <person name="Henrissat B."/>
            <person name="Kuo A."/>
            <person name="Liang C."/>
            <person name="Lipzen A."/>
            <person name="Lutzoni F."/>
            <person name="Magnuson J."/>
            <person name="Mondo S."/>
            <person name="Nolan M."/>
            <person name="Ohm R."/>
            <person name="Pangilinan J."/>
            <person name="Park H.-J."/>
            <person name="Ramirez L."/>
            <person name="Alfaro M."/>
            <person name="Sun H."/>
            <person name="Tritt A."/>
            <person name="Yoshinaga Y."/>
            <person name="Zwiers L.-H."/>
            <person name="Turgeon B."/>
            <person name="Goodwin S."/>
            <person name="Spatafora J."/>
            <person name="Crous P."/>
            <person name="Grigoriev I."/>
        </authorList>
    </citation>
    <scope>NUCLEOTIDE SEQUENCE</scope>
    <source>
        <strain evidence="3">SCOH1-5</strain>
    </source>
</reference>
<dbReference type="AlphaFoldDB" id="A0A6A6FNH3"/>
<name>A0A6A6FNH3_9PEZI</name>
<feature type="region of interest" description="Disordered" evidence="2">
    <location>
        <begin position="1"/>
        <end position="29"/>
    </location>
</feature>
<evidence type="ECO:0000313" key="3">
    <source>
        <dbReference type="EMBL" id="KAF2214949.1"/>
    </source>
</evidence>
<feature type="compositionally biased region" description="Basic and acidic residues" evidence="2">
    <location>
        <begin position="1120"/>
        <end position="1132"/>
    </location>
</feature>
<keyword evidence="1" id="KW-0175">Coiled coil</keyword>
<feature type="compositionally biased region" description="Polar residues" evidence="2">
    <location>
        <begin position="15"/>
        <end position="29"/>
    </location>
</feature>
<accession>A0A6A6FNH3</accession>
<sequence>MERSEDEIREENRSNLEASEATTLASQQEATQLNEVIVDEMQARRDQEYVQFVGENSPEDYTDGPLRFIETTDGVKDCVALLVTFDTSRKIIEASDIQRQYSRETRHAEEQMKEILRFESEVGSEILSHRARISQEESRDQEQETTSACIAKLRAELGVLENMLPQLDVRKQELIASINWRGGMLTEAYAAVAKQLDEAFVAGNLLAPDNEEEIPVEHFELQEEYQKAFIAEFGAEETSGAANDPPVLDTSREYLQANVVPPTPEEQAEINVRLALDDARERLMYAEQAFDCKDIERAQDWHVTQVRWQQGESTEDADQEAFDLRWYQTFQAITRELIEAEDENHQAMVAACKAGFQPDAMQEECFADLASDGRCDSEQGHDENFWLRFAAICKDDRKVNQWLDSLSEDLVDQNEAKQEPDTEDEWEARELEVWESQSTIASHALERRRIDQRQQEIDWQDRVRRLLDEDLNPSKEKGFHANFRYDIRLQHPAKSSHAGLPNLNSTASKTQSGDASLTQLLPPQVNKTHFAPTPRLSAQSQHDLRQLQHPSKFTPLQSNRPLIFYAGSLTWSSRQQWTPVLSPPSHPASVRQSSASISGCHPAPPSSFAGAAYRRAAENSLHKLTLDSLNTYAFFDFTLGYFTNPDQSPPVPKQTEMIGHSRQCSVGDADISPGDQSAPSTDLNSPLSASDAAPRDSSAEQVTNEASAIQARTDNPQPGQQANEPYGDIAAEQAARRKKYIRFLEEEESDYTQGPIRIVDAFDGVGNVASMLLNLDFSRKVQRVLQAQRGLRDAQQSAIGERHQWRDLQSQIMSKVAELNLRILMANSSSEVDHSEDFAEDVPHLRREVQKYEAFQTAVQQQSQLVEAHIQAQIDHLHACQASVNAYLEEAFVEARLMDPAPMDIEPVFDEMDLEGMFDQYCKQEQAELPDGDAENEGRSGDIRIRPAANDANVQDPAWQQKTQAQKTWYEAHLQLQKAQEAFDARTDDEWKDRQRAQEAQEAQEDSLEWSLRWIQRGRELTRALMEAEAEHEKAREAAQEAGVEVAVHDQKSQFRDHASDGYGSGYERGGIAQAPRERILDWVSLIPDAADPGKQESMPRPQTEVGSCEDMGVSQSRSVIDDGAQRRKIDSWSKACGRRGL</sequence>
<dbReference type="Proteomes" id="UP000799539">
    <property type="component" value="Unassembled WGS sequence"/>
</dbReference>
<dbReference type="EMBL" id="ML992667">
    <property type="protein sequence ID" value="KAF2214949.1"/>
    <property type="molecule type" value="Genomic_DNA"/>
</dbReference>
<feature type="region of interest" description="Disordered" evidence="2">
    <location>
        <begin position="582"/>
        <end position="601"/>
    </location>
</feature>
<feature type="coiled-coil region" evidence="1">
    <location>
        <begin position="1018"/>
        <end position="1045"/>
    </location>
</feature>
<feature type="region of interest" description="Disordered" evidence="2">
    <location>
        <begin position="1090"/>
        <end position="1142"/>
    </location>
</feature>
<proteinExistence type="predicted"/>
<evidence type="ECO:0000256" key="2">
    <source>
        <dbReference type="SAM" id="MobiDB-lite"/>
    </source>
</evidence>
<feature type="compositionally biased region" description="Polar residues" evidence="2">
    <location>
        <begin position="674"/>
        <end position="684"/>
    </location>
</feature>